<evidence type="ECO:0000313" key="2">
    <source>
        <dbReference type="Proteomes" id="UP000232412"/>
    </source>
</evidence>
<organism evidence="1 2">
    <name type="scientific">Nitrosotalea sinensis</name>
    <dbReference type="NCBI Taxonomy" id="1499975"/>
    <lineage>
        <taxon>Archaea</taxon>
        <taxon>Nitrososphaerota</taxon>
        <taxon>Nitrososphaeria</taxon>
        <taxon>Nitrosotaleales</taxon>
        <taxon>Nitrosotaleaceae</taxon>
        <taxon>Nitrosotalea</taxon>
    </lineage>
</organism>
<sequence>MEYDLTIQAMSTLLIRETIVLKNLILQVSTCYSSALSIRPTLPRMRQQQKTSMKQLMTILNITIVVMIKEVIESWVAVVNTITDNNFGLYYKGGSSGI</sequence>
<dbReference type="Proteomes" id="UP000232412">
    <property type="component" value="Unassembled WGS sequence"/>
</dbReference>
<protein>
    <submittedName>
        <fullName evidence="1">Uncharacterized protein</fullName>
    </submittedName>
</protein>
<proteinExistence type="predicted"/>
<name>A0A2H1EE98_9ARCH</name>
<evidence type="ECO:0000313" key="1">
    <source>
        <dbReference type="EMBL" id="SHO42770.1"/>
    </source>
</evidence>
<reference evidence="2" key="1">
    <citation type="submission" date="2016-12" db="EMBL/GenBank/DDBJ databases">
        <authorList>
            <person name="Herbold C."/>
        </authorList>
    </citation>
    <scope>NUCLEOTIDE SEQUENCE [LARGE SCALE GENOMIC DNA]</scope>
</reference>
<dbReference type="AlphaFoldDB" id="A0A2H1EE98"/>
<keyword evidence="2" id="KW-1185">Reference proteome</keyword>
<accession>A0A2H1EE98</accession>
<dbReference type="EMBL" id="FRFC01000001">
    <property type="protein sequence ID" value="SHO42770.1"/>
    <property type="molecule type" value="Genomic_DNA"/>
</dbReference>
<gene>
    <name evidence="1" type="ORF">NSIN_10166</name>
</gene>